<gene>
    <name evidence="2" type="ORF">EUX98_g5842</name>
</gene>
<organism evidence="2 3">
    <name type="scientific">Antrodiella citrinella</name>
    <dbReference type="NCBI Taxonomy" id="2447956"/>
    <lineage>
        <taxon>Eukaryota</taxon>
        <taxon>Fungi</taxon>
        <taxon>Dikarya</taxon>
        <taxon>Basidiomycota</taxon>
        <taxon>Agaricomycotina</taxon>
        <taxon>Agaricomycetes</taxon>
        <taxon>Polyporales</taxon>
        <taxon>Steccherinaceae</taxon>
        <taxon>Antrodiella</taxon>
    </lineage>
</organism>
<sequence>MSSPSSRTPLLSSTPTTMISYRLAIPTFVFLFTLGFYTIVVHMYASHAPDRFLEAHKASKVPLTLTNNRIPVVDALFTPLVSFFVAAFGDRSSDAYAITANFVWAFGAAIQLPLIEAQRVPRPAPLSPHRPQSSESSGVRLGTRLLKHPMVWGILYQRFSGGWVLPLWLLAFLHAHPDLQGEPSRVDAESVFVGWWAGHTVPALMMLVPGLLPLDRVPVWIAFPVWMVLAQKAYVLLRGTCWPQPPGSERQGDGYTFVQLTYASALLCSFASHVHLVLIPALTATPSPAPLQDKIPAFLTNMKDFFVPSTGLGIPSVALTTASSGVRHFVQWDTIVVFLALFTGVVWDVRARGSQAGWKTVVWMSMLSVMVGPGVVTAWLMMYREREIYTRRMSTAKRTIQSV</sequence>
<accession>A0A4S4MRF8</accession>
<reference evidence="2 3" key="1">
    <citation type="submission" date="2019-02" db="EMBL/GenBank/DDBJ databases">
        <title>Genome sequencing of the rare red list fungi Antrodiella citrinella (Flaviporus citrinellus).</title>
        <authorList>
            <person name="Buettner E."/>
            <person name="Kellner H."/>
        </authorList>
    </citation>
    <scope>NUCLEOTIDE SEQUENCE [LARGE SCALE GENOMIC DNA]</scope>
    <source>
        <strain evidence="2 3">DSM 108506</strain>
    </source>
</reference>
<keyword evidence="3" id="KW-1185">Reference proteome</keyword>
<proteinExistence type="predicted"/>
<feature type="transmembrane region" description="Helical" evidence="1">
    <location>
        <begin position="257"/>
        <end position="284"/>
    </location>
</feature>
<dbReference type="EMBL" id="SGPM01000185">
    <property type="protein sequence ID" value="THH28345.1"/>
    <property type="molecule type" value="Genomic_DNA"/>
</dbReference>
<evidence type="ECO:0000313" key="2">
    <source>
        <dbReference type="EMBL" id="THH28345.1"/>
    </source>
</evidence>
<feature type="transmembrane region" description="Helical" evidence="1">
    <location>
        <begin position="66"/>
        <end position="89"/>
    </location>
</feature>
<dbReference type="OrthoDB" id="72269at2759"/>
<keyword evidence="1" id="KW-0472">Membrane</keyword>
<dbReference type="AlphaFoldDB" id="A0A4S4MRF8"/>
<keyword evidence="1" id="KW-0812">Transmembrane</keyword>
<protein>
    <submittedName>
        <fullName evidence="2">Uncharacterized protein</fullName>
    </submittedName>
</protein>
<keyword evidence="1" id="KW-1133">Transmembrane helix</keyword>
<feature type="transmembrane region" description="Helical" evidence="1">
    <location>
        <begin position="305"/>
        <end position="323"/>
    </location>
</feature>
<name>A0A4S4MRF8_9APHY</name>
<feature type="transmembrane region" description="Helical" evidence="1">
    <location>
        <begin position="361"/>
        <end position="383"/>
    </location>
</feature>
<feature type="transmembrane region" description="Helical" evidence="1">
    <location>
        <begin position="150"/>
        <end position="173"/>
    </location>
</feature>
<feature type="transmembrane region" description="Helical" evidence="1">
    <location>
        <begin position="20"/>
        <end position="45"/>
    </location>
</feature>
<comment type="caution">
    <text evidence="2">The sequence shown here is derived from an EMBL/GenBank/DDBJ whole genome shotgun (WGS) entry which is preliminary data.</text>
</comment>
<evidence type="ECO:0000313" key="3">
    <source>
        <dbReference type="Proteomes" id="UP000308730"/>
    </source>
</evidence>
<feature type="transmembrane region" description="Helical" evidence="1">
    <location>
        <begin position="193"/>
        <end position="212"/>
    </location>
</feature>
<dbReference type="Proteomes" id="UP000308730">
    <property type="component" value="Unassembled WGS sequence"/>
</dbReference>
<evidence type="ECO:0000256" key="1">
    <source>
        <dbReference type="SAM" id="Phobius"/>
    </source>
</evidence>
<feature type="transmembrane region" description="Helical" evidence="1">
    <location>
        <begin position="329"/>
        <end position="349"/>
    </location>
</feature>